<feature type="compositionally biased region" description="Basic and acidic residues" evidence="2">
    <location>
        <begin position="131"/>
        <end position="148"/>
    </location>
</feature>
<name>A0ABR3X591_9PEZI</name>
<dbReference type="Pfam" id="PF13602">
    <property type="entry name" value="ADH_zinc_N_2"/>
    <property type="match status" value="1"/>
</dbReference>
<dbReference type="InterPro" id="IPR013154">
    <property type="entry name" value="ADH-like_N"/>
</dbReference>
<dbReference type="PANTHER" id="PTHR45681:SF6">
    <property type="entry name" value="POLYKETIDE SYNTHASE 37"/>
    <property type="match status" value="1"/>
</dbReference>
<dbReference type="InterPro" id="IPR050444">
    <property type="entry name" value="Polyketide_Synthase"/>
</dbReference>
<dbReference type="SMART" id="SM00829">
    <property type="entry name" value="PKS_ER"/>
    <property type="match status" value="1"/>
</dbReference>
<feature type="compositionally biased region" description="Basic and acidic residues" evidence="2">
    <location>
        <begin position="100"/>
        <end position="124"/>
    </location>
</feature>
<evidence type="ECO:0000313" key="4">
    <source>
        <dbReference type="EMBL" id="KAL1871116.1"/>
    </source>
</evidence>
<evidence type="ECO:0000256" key="2">
    <source>
        <dbReference type="SAM" id="MobiDB-lite"/>
    </source>
</evidence>
<evidence type="ECO:0000259" key="3">
    <source>
        <dbReference type="SMART" id="SM00829"/>
    </source>
</evidence>
<protein>
    <recommendedName>
        <fullName evidence="3">Enoyl reductase (ER) domain-containing protein</fullName>
    </recommendedName>
</protein>
<dbReference type="Proteomes" id="UP001583177">
    <property type="component" value="Unassembled WGS sequence"/>
</dbReference>
<dbReference type="CDD" id="cd05195">
    <property type="entry name" value="enoyl_red"/>
    <property type="match status" value="1"/>
</dbReference>
<dbReference type="SUPFAM" id="SSF51735">
    <property type="entry name" value="NAD(P)-binding Rossmann-fold domains"/>
    <property type="match status" value="1"/>
</dbReference>
<sequence>MTTPKNGEATTAQPVEQNAPQADQDNQPRYLSSGISHSQFMARVAKSKAKVEAMSPEERDDHLGMGGPSEGGGPAEAMRRLEDIESGRYDNDSEEDDEAEKPVGAEGGRPEVTDDKQDGKDKTSPEAGGAQDDKEKAAKEKQGDNKEEGRQVALMGLIYNRARRVLIHLAGDDGGHAHRAATFVSEKLAVIHQMPGDGVTTAPYPSAEEIQLVMEDPKLQSVNITDEDMAGPLAENEVDVQVKAAGLNFKDVMAAMGMIPLLALGSEASGIVLRTGDKVDRLVKGDRVAVLCPDGVHETVSQVDERLAVKIPDAFSFDEAALILVVFITAYYALINIAKLQKGQSILIHTAAGGVSQAAIELAVYLGLDIYVTAGSEEKRKFLAERYNLPSSHIFSSRDTSFSKEIARVTEGNGVDCVLNSLSGELLLAPWSCVAPFGTFMEIGLRDITDNTLLGMAHFRKNCCFTFFDIEDIPKNTLATIFDRIVGLIRQGYVSTVNPLTTYAFGQVKEAYRTMQQGKHHGKLI</sequence>
<gene>
    <name evidence="4" type="ORF">Daus18300_004861</name>
</gene>
<evidence type="ECO:0000313" key="5">
    <source>
        <dbReference type="Proteomes" id="UP001583177"/>
    </source>
</evidence>
<accession>A0ABR3X591</accession>
<dbReference type="SUPFAM" id="SSF50129">
    <property type="entry name" value="GroES-like"/>
    <property type="match status" value="1"/>
</dbReference>
<dbReference type="InterPro" id="IPR036291">
    <property type="entry name" value="NAD(P)-bd_dom_sf"/>
</dbReference>
<feature type="domain" description="Enoyl reductase (ER)" evidence="3">
    <location>
        <begin position="219"/>
        <end position="525"/>
    </location>
</feature>
<feature type="compositionally biased region" description="Gly residues" evidence="2">
    <location>
        <begin position="64"/>
        <end position="74"/>
    </location>
</feature>
<dbReference type="InterPro" id="IPR011032">
    <property type="entry name" value="GroES-like_sf"/>
</dbReference>
<dbReference type="PANTHER" id="PTHR45681">
    <property type="entry name" value="POLYKETIDE SYNTHASE 44-RELATED"/>
    <property type="match status" value="1"/>
</dbReference>
<dbReference type="Pfam" id="PF08240">
    <property type="entry name" value="ADH_N"/>
    <property type="match status" value="1"/>
</dbReference>
<evidence type="ECO:0000256" key="1">
    <source>
        <dbReference type="ARBA" id="ARBA00022679"/>
    </source>
</evidence>
<organism evidence="4 5">
    <name type="scientific">Diaporthe australafricana</name>
    <dbReference type="NCBI Taxonomy" id="127596"/>
    <lineage>
        <taxon>Eukaryota</taxon>
        <taxon>Fungi</taxon>
        <taxon>Dikarya</taxon>
        <taxon>Ascomycota</taxon>
        <taxon>Pezizomycotina</taxon>
        <taxon>Sordariomycetes</taxon>
        <taxon>Sordariomycetidae</taxon>
        <taxon>Diaporthales</taxon>
        <taxon>Diaporthaceae</taxon>
        <taxon>Diaporthe</taxon>
    </lineage>
</organism>
<feature type="compositionally biased region" description="Polar residues" evidence="2">
    <location>
        <begin position="1"/>
        <end position="39"/>
    </location>
</feature>
<feature type="compositionally biased region" description="Basic and acidic residues" evidence="2">
    <location>
        <begin position="77"/>
        <end position="91"/>
    </location>
</feature>
<dbReference type="EMBL" id="JAWRVE010000034">
    <property type="protein sequence ID" value="KAL1871116.1"/>
    <property type="molecule type" value="Genomic_DNA"/>
</dbReference>
<keyword evidence="5" id="KW-1185">Reference proteome</keyword>
<dbReference type="Gene3D" id="3.90.180.10">
    <property type="entry name" value="Medium-chain alcohol dehydrogenases, catalytic domain"/>
    <property type="match status" value="1"/>
</dbReference>
<dbReference type="InterPro" id="IPR020843">
    <property type="entry name" value="ER"/>
</dbReference>
<reference evidence="4 5" key="1">
    <citation type="journal article" date="2024" name="IMA Fungus">
        <title>IMA Genome - F19 : A genome assembly and annotation guide to empower mycologists, including annotated draft genome sequences of Ceratocystis pirilliformis, Diaporthe australafricana, Fusarium ophioides, Paecilomyces lecythidis, and Sporothrix stenoceras.</title>
        <authorList>
            <person name="Aylward J."/>
            <person name="Wilson A.M."/>
            <person name="Visagie C.M."/>
            <person name="Spraker J."/>
            <person name="Barnes I."/>
            <person name="Buitendag C."/>
            <person name="Ceriani C."/>
            <person name="Del Mar Angel L."/>
            <person name="du Plessis D."/>
            <person name="Fuchs T."/>
            <person name="Gasser K."/>
            <person name="Kramer D."/>
            <person name="Li W."/>
            <person name="Munsamy K."/>
            <person name="Piso A."/>
            <person name="Price J.L."/>
            <person name="Sonnekus B."/>
            <person name="Thomas C."/>
            <person name="van der Nest A."/>
            <person name="van Dijk A."/>
            <person name="van Heerden A."/>
            <person name="van Vuuren N."/>
            <person name="Yilmaz N."/>
            <person name="Duong T.A."/>
            <person name="van der Merwe N.A."/>
            <person name="Wingfield M.J."/>
            <person name="Wingfield B.D."/>
        </authorList>
    </citation>
    <scope>NUCLEOTIDE SEQUENCE [LARGE SCALE GENOMIC DNA]</scope>
    <source>
        <strain evidence="4 5">CMW 18300</strain>
    </source>
</reference>
<feature type="region of interest" description="Disordered" evidence="2">
    <location>
        <begin position="1"/>
        <end position="148"/>
    </location>
</feature>
<comment type="caution">
    <text evidence="4">The sequence shown here is derived from an EMBL/GenBank/DDBJ whole genome shotgun (WGS) entry which is preliminary data.</text>
</comment>
<keyword evidence="1" id="KW-0808">Transferase</keyword>
<proteinExistence type="predicted"/>